<dbReference type="InterPro" id="IPR050834">
    <property type="entry name" value="Glycosyltransf_2"/>
</dbReference>
<dbReference type="GO" id="GO:0016757">
    <property type="term" value="F:glycosyltransferase activity"/>
    <property type="evidence" value="ECO:0007669"/>
    <property type="project" value="UniProtKB-KW"/>
</dbReference>
<dbReference type="Proteomes" id="UP001302349">
    <property type="component" value="Chromosome"/>
</dbReference>
<evidence type="ECO:0000313" key="2">
    <source>
        <dbReference type="EMBL" id="WOK06289.1"/>
    </source>
</evidence>
<dbReference type="PANTHER" id="PTHR43685:SF11">
    <property type="entry name" value="GLYCOSYLTRANSFERASE TAGX-RELATED"/>
    <property type="match status" value="1"/>
</dbReference>
<name>A0ABZ0IMN4_9BACT</name>
<dbReference type="RefSeq" id="WP_317489016.1">
    <property type="nucleotide sequence ID" value="NZ_CP136051.1"/>
</dbReference>
<dbReference type="InterPro" id="IPR029044">
    <property type="entry name" value="Nucleotide-diphossugar_trans"/>
</dbReference>
<protein>
    <submittedName>
        <fullName evidence="2">Glycosyltransferase family 2 protein</fullName>
        <ecNumber evidence="2">2.4.-.-</ecNumber>
    </submittedName>
</protein>
<evidence type="ECO:0000313" key="3">
    <source>
        <dbReference type="Proteomes" id="UP001302349"/>
    </source>
</evidence>
<feature type="domain" description="Glycosyltransferase 2-like" evidence="1">
    <location>
        <begin position="6"/>
        <end position="108"/>
    </location>
</feature>
<keyword evidence="2" id="KW-0328">Glycosyltransferase</keyword>
<evidence type="ECO:0000259" key="1">
    <source>
        <dbReference type="Pfam" id="PF00535"/>
    </source>
</evidence>
<proteinExistence type="predicted"/>
<dbReference type="EMBL" id="CP136051">
    <property type="protein sequence ID" value="WOK06289.1"/>
    <property type="molecule type" value="Genomic_DNA"/>
</dbReference>
<gene>
    <name evidence="2" type="ORF">RT717_24755</name>
</gene>
<dbReference type="EC" id="2.4.-.-" evidence="2"/>
<reference evidence="2 3" key="1">
    <citation type="journal article" date="2023" name="Microbiol. Resour. Announc.">
        <title>Complete Genome Sequence of Imperialibacter roseus strain P4T.</title>
        <authorList>
            <person name="Tizabi D.R."/>
            <person name="Bachvaroff T."/>
            <person name="Hill R.T."/>
        </authorList>
    </citation>
    <scope>NUCLEOTIDE SEQUENCE [LARGE SCALE GENOMIC DNA]</scope>
    <source>
        <strain evidence="2 3">P4T</strain>
    </source>
</reference>
<keyword evidence="3" id="KW-1185">Reference proteome</keyword>
<organism evidence="2 3">
    <name type="scientific">Imperialibacter roseus</name>
    <dbReference type="NCBI Taxonomy" id="1324217"/>
    <lineage>
        <taxon>Bacteria</taxon>
        <taxon>Pseudomonadati</taxon>
        <taxon>Bacteroidota</taxon>
        <taxon>Cytophagia</taxon>
        <taxon>Cytophagales</taxon>
        <taxon>Flammeovirgaceae</taxon>
        <taxon>Imperialibacter</taxon>
    </lineage>
</organism>
<dbReference type="InterPro" id="IPR001173">
    <property type="entry name" value="Glyco_trans_2-like"/>
</dbReference>
<dbReference type="SUPFAM" id="SSF53448">
    <property type="entry name" value="Nucleotide-diphospho-sugar transferases"/>
    <property type="match status" value="1"/>
</dbReference>
<dbReference type="PANTHER" id="PTHR43685">
    <property type="entry name" value="GLYCOSYLTRANSFERASE"/>
    <property type="match status" value="1"/>
</dbReference>
<accession>A0ABZ0IMN4</accession>
<sequence length="263" mass="30219">MMYKVSIITVNLNNGPGLERTIKSVLSQTFSDFEYLVIDGASTDSSSEVLSRYSNRIDYWVSEPDKGVYQAMNKGIRASSGDYVWFLNSGDTFADTCALEKMMAACNGEDILYGDLMLQEGKKMWRKNYPDKVRLSHLLFEALPHPAMMAKRALLIELKGFDESLRIVADWAFYTLAIFKNNASYKHLAEPLSLFYFDGLSSKVENQELIENEKRKVLDNHFHNLLQEMEDLIKLNAVRDRLNQSKTLRLLNAFRILKMTDIL</sequence>
<dbReference type="Gene3D" id="3.90.550.10">
    <property type="entry name" value="Spore Coat Polysaccharide Biosynthesis Protein SpsA, Chain A"/>
    <property type="match status" value="1"/>
</dbReference>
<dbReference type="CDD" id="cd06433">
    <property type="entry name" value="GT_2_WfgS_like"/>
    <property type="match status" value="1"/>
</dbReference>
<dbReference type="Pfam" id="PF00535">
    <property type="entry name" value="Glycos_transf_2"/>
    <property type="match status" value="1"/>
</dbReference>
<keyword evidence="2" id="KW-0808">Transferase</keyword>